<comment type="caution">
    <text evidence="2">The sequence shown here is derived from an EMBL/GenBank/DDBJ whole genome shotgun (WGS) entry which is preliminary data.</text>
</comment>
<reference evidence="2" key="1">
    <citation type="submission" date="2022-06" db="EMBL/GenBank/DDBJ databases">
        <title>Whole genome shotgun sequencing (WGS) of Rathayibacter sp. ZW T2_19, isolated from stored onions (Allium cepa).</title>
        <authorList>
            <person name="Stoll D.A."/>
            <person name="Huch M."/>
        </authorList>
    </citation>
    <scope>NUCLEOTIDE SEQUENCE</scope>
    <source>
        <strain evidence="2">ZW T2_19</strain>
    </source>
</reference>
<evidence type="ECO:0000313" key="2">
    <source>
        <dbReference type="EMBL" id="MCM6762698.1"/>
    </source>
</evidence>
<dbReference type="EMBL" id="JAMRYM010000035">
    <property type="protein sequence ID" value="MCM6762698.1"/>
    <property type="molecule type" value="Genomic_DNA"/>
</dbReference>
<feature type="signal peptide" evidence="1">
    <location>
        <begin position="1"/>
        <end position="21"/>
    </location>
</feature>
<protein>
    <submittedName>
        <fullName evidence="2">Uncharacterized protein</fullName>
    </submittedName>
</protein>
<gene>
    <name evidence="2" type="ORF">NB037_09750</name>
</gene>
<dbReference type="RefSeq" id="WP_251945462.1">
    <property type="nucleotide sequence ID" value="NZ_JAMRYM010000035.1"/>
</dbReference>
<keyword evidence="3" id="KW-1185">Reference proteome</keyword>
<dbReference type="PROSITE" id="PS51257">
    <property type="entry name" value="PROKAR_LIPOPROTEIN"/>
    <property type="match status" value="1"/>
</dbReference>
<dbReference type="Proteomes" id="UP001155240">
    <property type="component" value="Unassembled WGS sequence"/>
</dbReference>
<evidence type="ECO:0000313" key="3">
    <source>
        <dbReference type="Proteomes" id="UP001155240"/>
    </source>
</evidence>
<feature type="chain" id="PRO_5040903648" evidence="1">
    <location>
        <begin position="22"/>
        <end position="202"/>
    </location>
</feature>
<sequence length="202" mass="20846">MSIRIAAVPLLSVVAVLSACASAPVVDGTVVPTEGPHDDLTARAFVLDDGDGAELCLGAVGQSLPPACGGPTITGWDWDDVEGEESQSGSTWGDYDVVGTWDGLSFALTRTPVFSDPFAESTVTPRPEPTPGDPANADAVARAVEDYSNAMGTATGLLGLGEHRGRAWVIVIHDDGTLQAEADAEYGDDVVVIESRLRPAVG</sequence>
<name>A0A9X2DY04_9MICO</name>
<dbReference type="AlphaFoldDB" id="A0A9X2DY04"/>
<keyword evidence="1" id="KW-0732">Signal</keyword>
<evidence type="ECO:0000256" key="1">
    <source>
        <dbReference type="SAM" id="SignalP"/>
    </source>
</evidence>
<proteinExistence type="predicted"/>
<organism evidence="2 3">
    <name type="scientific">Rathayibacter rubneri</name>
    <dbReference type="NCBI Taxonomy" id="2950106"/>
    <lineage>
        <taxon>Bacteria</taxon>
        <taxon>Bacillati</taxon>
        <taxon>Actinomycetota</taxon>
        <taxon>Actinomycetes</taxon>
        <taxon>Micrococcales</taxon>
        <taxon>Microbacteriaceae</taxon>
        <taxon>Rathayibacter</taxon>
    </lineage>
</organism>
<accession>A0A9X2DY04</accession>